<keyword evidence="3 4" id="KW-0371">Homeobox</keyword>
<dbReference type="SMART" id="SM00389">
    <property type="entry name" value="HOX"/>
    <property type="match status" value="1"/>
</dbReference>
<keyword evidence="2 3" id="KW-0539">Nucleus</keyword>
<dbReference type="Gene3D" id="1.10.10.60">
    <property type="entry name" value="Homeodomain-like"/>
    <property type="match status" value="1"/>
</dbReference>
<feature type="DNA-binding region" description="Homeobox" evidence="3">
    <location>
        <begin position="122"/>
        <end position="174"/>
    </location>
</feature>
<feature type="region of interest" description="Disordered" evidence="5">
    <location>
        <begin position="377"/>
        <end position="469"/>
    </location>
</feature>
<sequence>MGDNNFQQMFQEQTSHDYNRRASSMIDPRQQHCMDSMAAMQRYQTPVTMWQQAQAQQPNLDAMSMLQQTQSHQHNPAFPMMLQSNGQRFYQQPSMKMFQQALQQTQGSQLYHATIACSKRFSEEEKQKLEKVFTDETQKPSTSRKRQLAEELGCPVPKVNNWFQNRRAREKQVHRVQAYEASQAADTAASETDVVDPQEDESEPVSRSEFYSLSNRSQPLQPSSAPFSDNDERSEQHSPSPNSASGQDTEDYGTDSSAASPTKIYGTSTEDDIIRDLAGDSHATVSQSQLLPPNQIDAFSNSSVPLIAASFEGHNDNFSSSPDTYADVQDQMSFQSLNDQFAPTFSTGEMHGLPIFATSIDRSDSFASSASVLTPSTATFSTGMTNHDHTGDHSGTGESDFSSVETLSPDMTSGTSPALEQSDSTPDNTFTHPSIASRRKTRPPQRLNQTALRNYPNGPKTGVEGSKRSEMYGSMRRAASANGPLSGKIFKSGPPVSPLSPRSFDPNFLEQFARNSSLTVASNAFKEGSDGSPVGSTFETQYLSADAPRFSFQRSSISMNGLRENAAVSPSTPDFARDVAYSGVQKQGFQSFQQPTFTLDTGYGNTSSSDEALATPSLSQFGSEIEFPTSLCAPRYVESEPATPAAIQSQAFPAFKFDSPPRGDIYPWSRSPDQLPMWKGSIAQLSEPQSHNFQFQPNITPQNFQSPGQG</sequence>
<feature type="compositionally biased region" description="Polar residues" evidence="5">
    <location>
        <begin position="254"/>
        <end position="266"/>
    </location>
</feature>
<evidence type="ECO:0000256" key="3">
    <source>
        <dbReference type="PROSITE-ProRule" id="PRU00108"/>
    </source>
</evidence>
<evidence type="ECO:0000256" key="4">
    <source>
        <dbReference type="RuleBase" id="RU000682"/>
    </source>
</evidence>
<evidence type="ECO:0000256" key="2">
    <source>
        <dbReference type="ARBA" id="ARBA00023242"/>
    </source>
</evidence>
<evidence type="ECO:0000256" key="1">
    <source>
        <dbReference type="ARBA" id="ARBA00004123"/>
    </source>
</evidence>
<dbReference type="SUPFAM" id="SSF46689">
    <property type="entry name" value="Homeodomain-like"/>
    <property type="match status" value="1"/>
</dbReference>
<dbReference type="CDD" id="cd00086">
    <property type="entry name" value="homeodomain"/>
    <property type="match status" value="1"/>
</dbReference>
<organism evidence="7 8">
    <name type="scientific">Phomopsis amygdali</name>
    <name type="common">Fusicoccum amygdali</name>
    <dbReference type="NCBI Taxonomy" id="1214568"/>
    <lineage>
        <taxon>Eukaryota</taxon>
        <taxon>Fungi</taxon>
        <taxon>Dikarya</taxon>
        <taxon>Ascomycota</taxon>
        <taxon>Pezizomycotina</taxon>
        <taxon>Sordariomycetes</taxon>
        <taxon>Sordariomycetidae</taxon>
        <taxon>Diaporthales</taxon>
        <taxon>Diaporthaceae</taxon>
        <taxon>Diaporthe</taxon>
    </lineage>
</organism>
<dbReference type="InterPro" id="IPR009057">
    <property type="entry name" value="Homeodomain-like_sf"/>
</dbReference>
<dbReference type="Proteomes" id="UP001265746">
    <property type="component" value="Unassembled WGS sequence"/>
</dbReference>
<dbReference type="GO" id="GO:0016586">
    <property type="term" value="C:RSC-type complex"/>
    <property type="evidence" value="ECO:0007669"/>
    <property type="project" value="TreeGrafter"/>
</dbReference>
<dbReference type="AlphaFoldDB" id="A0AAD9SLH8"/>
<feature type="compositionally biased region" description="Polar residues" evidence="5">
    <location>
        <begin position="237"/>
        <end position="247"/>
    </location>
</feature>
<feature type="compositionally biased region" description="Polar residues" evidence="5">
    <location>
        <begin position="209"/>
        <end position="227"/>
    </location>
</feature>
<dbReference type="PANTHER" id="PTHR24341">
    <property type="entry name" value="HOMEOBOX PROTEIN ENGRAILED"/>
    <property type="match status" value="1"/>
</dbReference>
<accession>A0AAD9SLH8</accession>
<feature type="compositionally biased region" description="Acidic residues" evidence="5">
    <location>
        <begin position="193"/>
        <end position="203"/>
    </location>
</feature>
<feature type="region of interest" description="Disordered" evidence="5">
    <location>
        <begin position="174"/>
        <end position="266"/>
    </location>
</feature>
<name>A0AAD9SLH8_PHOAM</name>
<keyword evidence="8" id="KW-1185">Reference proteome</keyword>
<evidence type="ECO:0000259" key="6">
    <source>
        <dbReference type="PROSITE" id="PS50071"/>
    </source>
</evidence>
<evidence type="ECO:0000313" key="8">
    <source>
        <dbReference type="Proteomes" id="UP001265746"/>
    </source>
</evidence>
<comment type="caution">
    <text evidence="7">The sequence shown here is derived from an EMBL/GenBank/DDBJ whole genome shotgun (WGS) entry which is preliminary data.</text>
</comment>
<dbReference type="GO" id="GO:0003677">
    <property type="term" value="F:DNA binding"/>
    <property type="evidence" value="ECO:0007669"/>
    <property type="project" value="UniProtKB-UniRule"/>
</dbReference>
<proteinExistence type="predicted"/>
<dbReference type="Pfam" id="PF00046">
    <property type="entry name" value="Homeodomain"/>
    <property type="match status" value="1"/>
</dbReference>
<evidence type="ECO:0000313" key="7">
    <source>
        <dbReference type="EMBL" id="KAK2611163.1"/>
    </source>
</evidence>
<dbReference type="GO" id="GO:0006357">
    <property type="term" value="P:regulation of transcription by RNA polymerase II"/>
    <property type="evidence" value="ECO:0007669"/>
    <property type="project" value="TreeGrafter"/>
</dbReference>
<dbReference type="InterPro" id="IPR050720">
    <property type="entry name" value="Engrailed_Homeobox_TFs"/>
</dbReference>
<dbReference type="PANTHER" id="PTHR24341:SF6">
    <property type="entry name" value="HOMEOBOX PROTEIN INVECTED"/>
    <property type="match status" value="1"/>
</dbReference>
<protein>
    <recommendedName>
        <fullName evidence="6">Homeobox domain-containing protein</fullName>
    </recommendedName>
</protein>
<feature type="compositionally biased region" description="Polar residues" evidence="5">
    <location>
        <begin position="396"/>
        <end position="434"/>
    </location>
</feature>
<gene>
    <name evidence="7" type="ORF">N8I77_004534</name>
</gene>
<evidence type="ECO:0000256" key="5">
    <source>
        <dbReference type="SAM" id="MobiDB-lite"/>
    </source>
</evidence>
<reference evidence="7" key="1">
    <citation type="submission" date="2023-06" db="EMBL/GenBank/DDBJ databases">
        <authorList>
            <person name="Noh H."/>
        </authorList>
    </citation>
    <scope>NUCLEOTIDE SEQUENCE</scope>
    <source>
        <strain evidence="7">DUCC20226</strain>
    </source>
</reference>
<feature type="region of interest" description="Disordered" evidence="5">
    <location>
        <begin position="689"/>
        <end position="710"/>
    </location>
</feature>
<keyword evidence="3 4" id="KW-0238">DNA-binding</keyword>
<comment type="subcellular location">
    <subcellularLocation>
        <location evidence="1 3 4">Nucleus</location>
    </subcellularLocation>
</comment>
<feature type="domain" description="Homeobox" evidence="6">
    <location>
        <begin position="120"/>
        <end position="173"/>
    </location>
</feature>
<dbReference type="PROSITE" id="PS50071">
    <property type="entry name" value="HOMEOBOX_2"/>
    <property type="match status" value="1"/>
</dbReference>
<dbReference type="InterPro" id="IPR001356">
    <property type="entry name" value="HD"/>
</dbReference>
<dbReference type="EMBL" id="JAUJFL010000002">
    <property type="protein sequence ID" value="KAK2611163.1"/>
    <property type="molecule type" value="Genomic_DNA"/>
</dbReference>